<dbReference type="SUPFAM" id="SSF103473">
    <property type="entry name" value="MFS general substrate transporter"/>
    <property type="match status" value="1"/>
</dbReference>
<dbReference type="InterPro" id="IPR011701">
    <property type="entry name" value="MFS"/>
</dbReference>
<dbReference type="NCBIfam" id="TIGR00710">
    <property type="entry name" value="efflux_Bcr_CflA"/>
    <property type="match status" value="1"/>
</dbReference>
<keyword evidence="8" id="KW-0997">Cell inner membrane</keyword>
<feature type="transmembrane region" description="Helical" evidence="8">
    <location>
        <begin position="121"/>
        <end position="140"/>
    </location>
</feature>
<feature type="transmembrane region" description="Helical" evidence="8">
    <location>
        <begin position="261"/>
        <end position="288"/>
    </location>
</feature>
<feature type="transmembrane region" description="Helical" evidence="8">
    <location>
        <begin position="89"/>
        <end position="115"/>
    </location>
</feature>
<evidence type="ECO:0000256" key="2">
    <source>
        <dbReference type="ARBA" id="ARBA00006236"/>
    </source>
</evidence>
<feature type="domain" description="Major facilitator superfamily (MFS) profile" evidence="9">
    <location>
        <begin position="1"/>
        <end position="349"/>
    </location>
</feature>
<feature type="transmembrane region" description="Helical" evidence="8">
    <location>
        <begin position="6"/>
        <end position="23"/>
    </location>
</feature>
<feature type="transmembrane region" description="Helical" evidence="8">
    <location>
        <begin position="234"/>
        <end position="255"/>
    </location>
</feature>
<dbReference type="Gene3D" id="1.20.1720.10">
    <property type="entry name" value="Multidrug resistance protein D"/>
    <property type="match status" value="1"/>
</dbReference>
<feature type="transmembrane region" description="Helical" evidence="8">
    <location>
        <begin position="172"/>
        <end position="197"/>
    </location>
</feature>
<comment type="subcellular location">
    <subcellularLocation>
        <location evidence="8">Cell inner membrane</location>
        <topology evidence="8">Multi-pass membrane protein</topology>
    </subcellularLocation>
    <subcellularLocation>
        <location evidence="1">Cell membrane</location>
        <topology evidence="1">Multi-pass membrane protein</topology>
    </subcellularLocation>
</comment>
<organism evidence="10">
    <name type="scientific">Serratia marcescens</name>
    <dbReference type="NCBI Taxonomy" id="615"/>
    <lineage>
        <taxon>Bacteria</taxon>
        <taxon>Pseudomonadati</taxon>
        <taxon>Pseudomonadota</taxon>
        <taxon>Gammaproteobacteria</taxon>
        <taxon>Enterobacterales</taxon>
        <taxon>Yersiniaceae</taxon>
        <taxon>Serratia</taxon>
    </lineage>
</organism>
<dbReference type="EMBL" id="LT575490">
    <property type="protein sequence ID" value="SAY44684.1"/>
    <property type="molecule type" value="Genomic_DNA"/>
</dbReference>
<proteinExistence type="inferred from homology"/>
<evidence type="ECO:0000256" key="6">
    <source>
        <dbReference type="ARBA" id="ARBA00022989"/>
    </source>
</evidence>
<dbReference type="GO" id="GO:1990961">
    <property type="term" value="P:xenobiotic detoxification by transmembrane export across the plasma membrane"/>
    <property type="evidence" value="ECO:0007669"/>
    <property type="project" value="InterPro"/>
</dbReference>
<dbReference type="GO" id="GO:0042910">
    <property type="term" value="F:xenobiotic transmembrane transporter activity"/>
    <property type="evidence" value="ECO:0007669"/>
    <property type="project" value="InterPro"/>
</dbReference>
<feature type="transmembrane region" description="Helical" evidence="8">
    <location>
        <begin position="203"/>
        <end position="227"/>
    </location>
</feature>
<dbReference type="AlphaFoldDB" id="A0A1C3HI09"/>
<dbReference type="GO" id="GO:0005886">
    <property type="term" value="C:plasma membrane"/>
    <property type="evidence" value="ECO:0007669"/>
    <property type="project" value="UniProtKB-SubCell"/>
</dbReference>
<evidence type="ECO:0000256" key="7">
    <source>
        <dbReference type="ARBA" id="ARBA00023136"/>
    </source>
</evidence>
<keyword evidence="3 8" id="KW-0813">Transport</keyword>
<accession>A0A1C3HI09</accession>
<dbReference type="InterPro" id="IPR036259">
    <property type="entry name" value="MFS_trans_sf"/>
</dbReference>
<keyword evidence="7 8" id="KW-0472">Membrane</keyword>
<dbReference type="CDD" id="cd17320">
    <property type="entry name" value="MFS_MdfA_MDR_like"/>
    <property type="match status" value="1"/>
</dbReference>
<evidence type="ECO:0000256" key="1">
    <source>
        <dbReference type="ARBA" id="ARBA00004651"/>
    </source>
</evidence>
<evidence type="ECO:0000313" key="10">
    <source>
        <dbReference type="EMBL" id="SAY44684.1"/>
    </source>
</evidence>
<evidence type="ECO:0000256" key="4">
    <source>
        <dbReference type="ARBA" id="ARBA00022475"/>
    </source>
</evidence>
<reference evidence="10" key="1">
    <citation type="submission" date="2016-05" db="EMBL/GenBank/DDBJ databases">
        <authorList>
            <person name="Cock P.J.A."/>
            <person name="Cock P.J.A."/>
        </authorList>
    </citation>
    <scope>NUCLEOTIDE SEQUENCE</scope>
    <source>
        <strain evidence="10">PWN146_assembly</strain>
    </source>
</reference>
<evidence type="ECO:0000256" key="3">
    <source>
        <dbReference type="ARBA" id="ARBA00022448"/>
    </source>
</evidence>
<protein>
    <recommendedName>
        <fullName evidence="8">Bcr/CflA family efflux transporter</fullName>
    </recommendedName>
</protein>
<dbReference type="InterPro" id="IPR020846">
    <property type="entry name" value="MFS_dom"/>
</dbReference>
<evidence type="ECO:0000256" key="8">
    <source>
        <dbReference type="RuleBase" id="RU365088"/>
    </source>
</evidence>
<name>A0A1C3HI09_SERMA</name>
<feature type="transmembrane region" description="Helical" evidence="8">
    <location>
        <begin position="300"/>
        <end position="318"/>
    </location>
</feature>
<dbReference type="InterPro" id="IPR004812">
    <property type="entry name" value="Efflux_drug-R_Bcr/CmlA"/>
</dbReference>
<comment type="similarity">
    <text evidence="2 8">Belongs to the major facilitator superfamily. Bcr/CmlA family.</text>
</comment>
<keyword evidence="4" id="KW-1003">Cell membrane</keyword>
<dbReference type="PANTHER" id="PTHR23502:SF132">
    <property type="entry name" value="POLYAMINE TRANSPORTER 2-RELATED"/>
    <property type="match status" value="1"/>
</dbReference>
<feature type="transmembrane region" description="Helical" evidence="8">
    <location>
        <begin position="324"/>
        <end position="344"/>
    </location>
</feature>
<gene>
    <name evidence="10" type="primary">bcr_5</name>
    <name evidence="10" type="ORF">PWN146_03395</name>
</gene>
<dbReference type="Pfam" id="PF07690">
    <property type="entry name" value="MFS_1"/>
    <property type="match status" value="1"/>
</dbReference>
<keyword evidence="6 8" id="KW-1133">Transmembrane helix</keyword>
<keyword evidence="5 8" id="KW-0812">Transmembrane</keyword>
<dbReference type="PROSITE" id="PS50850">
    <property type="entry name" value="MFS"/>
    <property type="match status" value="1"/>
</dbReference>
<evidence type="ECO:0000256" key="5">
    <source>
        <dbReference type="ARBA" id="ARBA00022692"/>
    </source>
</evidence>
<sequence>MQTSLSVFLIGLALGQLFYGPLADRFGRRQPLIAGVVLFIAATLYVALAQDATAFMIGRFLQGIGGAAGLVIPRAIVADLYDAHQSAKIFSVLIQIMMIAPVAAPIAGGALLSLFGWRSTFFVLTFIAVLALLAVIRLVPETLADNHRTRGGFLHALSIYGRLFRQRRFMGWTLSGSFAIAGLFAYIGASSFIYTTWFKFTPTVYSIVFAVNALGMILTGYINAWLLKSHEARIILAAGLLIHTLALLVLVALVLKGMPNVYLTSLLIFVSVSALSLVLGNVTSLIMASNTVSYGSASSLFGVLQYVLAGVMGAIMGAGGNGTLIPPAMVMLLCAFAAMAFWWLSSRIHHPQIGQEKNQE</sequence>
<comment type="caution">
    <text evidence="8">Lacks conserved residue(s) required for the propagation of feature annotation.</text>
</comment>
<evidence type="ECO:0000259" key="9">
    <source>
        <dbReference type="PROSITE" id="PS50850"/>
    </source>
</evidence>
<dbReference type="PANTHER" id="PTHR23502">
    <property type="entry name" value="MAJOR FACILITATOR SUPERFAMILY"/>
    <property type="match status" value="1"/>
</dbReference>
<feature type="transmembrane region" description="Helical" evidence="8">
    <location>
        <begin position="30"/>
        <end position="48"/>
    </location>
</feature>